<dbReference type="InterPro" id="IPR049195">
    <property type="entry name" value="Tre1-like_N"/>
</dbReference>
<proteinExistence type="predicted"/>
<keyword evidence="5" id="KW-1185">Reference proteome</keyword>
<gene>
    <name evidence="4" type="ORF">ACFPPA_07620</name>
</gene>
<comment type="caution">
    <text evidence="4">The sequence shown here is derived from an EMBL/GenBank/DDBJ whole genome shotgun (WGS) entry which is preliminary data.</text>
</comment>
<keyword evidence="2" id="KW-0812">Transmembrane</keyword>
<keyword evidence="2" id="KW-1133">Transmembrane helix</keyword>
<sequence length="395" mass="42364">MMPGMRGAWIELEQWAHRQASALRADARLLAVRSVCLEDALTLSTRLALEQIERDFHELDVRVIANEIIRLLTECLAIMVATTGTGAVLGGIAGFFGGLGAGAIPGAAAGAALGAEAGEWILAAIGLKVLAEFVVNGLPAIGRTYWEGLREAWLAAQPTASPQSQPHVDPLAVRHAASKMARGHVAMFVLLLMAVVAYVSKGRGSMRELAEKAGNGRLGRKFGEWLLRNESKLKADPRLRSPDKPVAGSGGLNVSHQSGASGPTPPRSSVAKPSPVGRESAVVQKDSIIQRGGAHGEVKGLPGYESHHMPPDSVSPLPTNQGPSIAMKVDDHRMTGSWGSSREARAYRKRQAELLEHGKFREAQKMDVDDVREKFGDKYDEAIDQMLKYTDKKGP</sequence>
<dbReference type="EMBL" id="JBHSNF010000001">
    <property type="protein sequence ID" value="MFC5525610.1"/>
    <property type="molecule type" value="Genomic_DNA"/>
</dbReference>
<dbReference type="Pfam" id="PF21724">
    <property type="entry name" value="DUF6861"/>
    <property type="match status" value="1"/>
</dbReference>
<evidence type="ECO:0000313" key="5">
    <source>
        <dbReference type="Proteomes" id="UP001596114"/>
    </source>
</evidence>
<organism evidence="4 5">
    <name type="scientific">Rhodanobacter ginsengisoli</name>
    <dbReference type="NCBI Taxonomy" id="418646"/>
    <lineage>
        <taxon>Bacteria</taxon>
        <taxon>Pseudomonadati</taxon>
        <taxon>Pseudomonadota</taxon>
        <taxon>Gammaproteobacteria</taxon>
        <taxon>Lysobacterales</taxon>
        <taxon>Rhodanobacteraceae</taxon>
        <taxon>Rhodanobacter</taxon>
    </lineage>
</organism>
<evidence type="ECO:0000259" key="3">
    <source>
        <dbReference type="Pfam" id="PF21724"/>
    </source>
</evidence>
<reference evidence="5" key="1">
    <citation type="journal article" date="2019" name="Int. J. Syst. Evol. Microbiol.">
        <title>The Global Catalogue of Microorganisms (GCM) 10K type strain sequencing project: providing services to taxonomists for standard genome sequencing and annotation.</title>
        <authorList>
            <consortium name="The Broad Institute Genomics Platform"/>
            <consortium name="The Broad Institute Genome Sequencing Center for Infectious Disease"/>
            <person name="Wu L."/>
            <person name="Ma J."/>
        </authorList>
    </citation>
    <scope>NUCLEOTIDE SEQUENCE [LARGE SCALE GENOMIC DNA]</scope>
    <source>
        <strain evidence="5">CGMCC 1.16619</strain>
    </source>
</reference>
<feature type="transmembrane region" description="Helical" evidence="2">
    <location>
        <begin position="180"/>
        <end position="199"/>
    </location>
</feature>
<name>A0ABW0QML6_9GAMM</name>
<evidence type="ECO:0000256" key="2">
    <source>
        <dbReference type="SAM" id="Phobius"/>
    </source>
</evidence>
<dbReference type="Proteomes" id="UP001596114">
    <property type="component" value="Unassembled WGS sequence"/>
</dbReference>
<feature type="compositionally biased region" description="Polar residues" evidence="1">
    <location>
        <begin position="252"/>
        <end position="261"/>
    </location>
</feature>
<dbReference type="RefSeq" id="WP_377318858.1">
    <property type="nucleotide sequence ID" value="NZ_JBHSNF010000001.1"/>
</dbReference>
<evidence type="ECO:0000313" key="4">
    <source>
        <dbReference type="EMBL" id="MFC5525610.1"/>
    </source>
</evidence>
<keyword evidence="2" id="KW-0472">Membrane</keyword>
<accession>A0ABW0QML6</accession>
<feature type="domain" description="NAD(+)--protein-arginine ADP-ribosyltransferase Tre1-like N-terminal" evidence="3">
    <location>
        <begin position="38"/>
        <end position="230"/>
    </location>
</feature>
<evidence type="ECO:0000256" key="1">
    <source>
        <dbReference type="SAM" id="MobiDB-lite"/>
    </source>
</evidence>
<protein>
    <submittedName>
        <fullName evidence="4">DUF6861 domain-containing protein</fullName>
    </submittedName>
</protein>
<feature type="region of interest" description="Disordered" evidence="1">
    <location>
        <begin position="235"/>
        <end position="326"/>
    </location>
</feature>